<feature type="domain" description="DUF6533" evidence="2">
    <location>
        <begin position="18"/>
        <end position="62"/>
    </location>
</feature>
<feature type="transmembrane region" description="Helical" evidence="1">
    <location>
        <begin position="48"/>
        <end position="66"/>
    </location>
</feature>
<dbReference type="HOGENOM" id="CLU_136328_0_0_1"/>
<dbReference type="EMBL" id="KN834838">
    <property type="protein sequence ID" value="KIK52742.1"/>
    <property type="molecule type" value="Genomic_DNA"/>
</dbReference>
<dbReference type="AlphaFoldDB" id="A0A0D0C4H4"/>
<sequence>MNSAIIQELETGFRGNCAFTAAATLWIVNYLGTIPTEIHMIWSRKQSGTTILFIINRYSFLIFLLANSISSFPGESTDQECKLLDILFHTFESIAAVTTPALFALRIYALYDQSRIILAISALFILGRLASYIMATVSVTGISTAGNSLQAIAKCVEQVSSENLDLFYR</sequence>
<evidence type="ECO:0000313" key="3">
    <source>
        <dbReference type="EMBL" id="KIK52742.1"/>
    </source>
</evidence>
<dbReference type="OrthoDB" id="2955592at2759"/>
<proteinExistence type="predicted"/>
<gene>
    <name evidence="3" type="ORF">GYMLUDRAFT_963111</name>
</gene>
<organism evidence="3 4">
    <name type="scientific">Collybiopsis luxurians FD-317 M1</name>
    <dbReference type="NCBI Taxonomy" id="944289"/>
    <lineage>
        <taxon>Eukaryota</taxon>
        <taxon>Fungi</taxon>
        <taxon>Dikarya</taxon>
        <taxon>Basidiomycota</taxon>
        <taxon>Agaricomycotina</taxon>
        <taxon>Agaricomycetes</taxon>
        <taxon>Agaricomycetidae</taxon>
        <taxon>Agaricales</taxon>
        <taxon>Marasmiineae</taxon>
        <taxon>Omphalotaceae</taxon>
        <taxon>Collybiopsis</taxon>
        <taxon>Collybiopsis luxurians</taxon>
    </lineage>
</organism>
<feature type="transmembrane region" description="Helical" evidence="1">
    <location>
        <begin position="86"/>
        <end position="109"/>
    </location>
</feature>
<protein>
    <recommendedName>
        <fullName evidence="2">DUF6533 domain-containing protein</fullName>
    </recommendedName>
</protein>
<reference evidence="3 4" key="1">
    <citation type="submission" date="2014-04" db="EMBL/GenBank/DDBJ databases">
        <title>Evolutionary Origins and Diversification of the Mycorrhizal Mutualists.</title>
        <authorList>
            <consortium name="DOE Joint Genome Institute"/>
            <consortium name="Mycorrhizal Genomics Consortium"/>
            <person name="Kohler A."/>
            <person name="Kuo A."/>
            <person name="Nagy L.G."/>
            <person name="Floudas D."/>
            <person name="Copeland A."/>
            <person name="Barry K.W."/>
            <person name="Cichocki N."/>
            <person name="Veneault-Fourrey C."/>
            <person name="LaButti K."/>
            <person name="Lindquist E.A."/>
            <person name="Lipzen A."/>
            <person name="Lundell T."/>
            <person name="Morin E."/>
            <person name="Murat C."/>
            <person name="Riley R."/>
            <person name="Ohm R."/>
            <person name="Sun H."/>
            <person name="Tunlid A."/>
            <person name="Henrissat B."/>
            <person name="Grigoriev I.V."/>
            <person name="Hibbett D.S."/>
            <person name="Martin F."/>
        </authorList>
    </citation>
    <scope>NUCLEOTIDE SEQUENCE [LARGE SCALE GENOMIC DNA]</scope>
    <source>
        <strain evidence="3 4">FD-317 M1</strain>
    </source>
</reference>
<keyword evidence="1" id="KW-1133">Transmembrane helix</keyword>
<keyword evidence="1" id="KW-0812">Transmembrane</keyword>
<feature type="transmembrane region" description="Helical" evidence="1">
    <location>
        <begin position="116"/>
        <end position="135"/>
    </location>
</feature>
<evidence type="ECO:0000256" key="1">
    <source>
        <dbReference type="SAM" id="Phobius"/>
    </source>
</evidence>
<accession>A0A0D0C4H4</accession>
<name>A0A0D0C4H4_9AGAR</name>
<dbReference type="Pfam" id="PF20151">
    <property type="entry name" value="DUF6533"/>
    <property type="match status" value="1"/>
</dbReference>
<keyword evidence="4" id="KW-1185">Reference proteome</keyword>
<evidence type="ECO:0000313" key="4">
    <source>
        <dbReference type="Proteomes" id="UP000053593"/>
    </source>
</evidence>
<dbReference type="InterPro" id="IPR045340">
    <property type="entry name" value="DUF6533"/>
</dbReference>
<dbReference type="Proteomes" id="UP000053593">
    <property type="component" value="Unassembled WGS sequence"/>
</dbReference>
<evidence type="ECO:0000259" key="2">
    <source>
        <dbReference type="Pfam" id="PF20151"/>
    </source>
</evidence>
<keyword evidence="1" id="KW-0472">Membrane</keyword>